<comment type="catalytic activity">
    <reaction evidence="1">
        <text>AMP + H2O = D-ribose 5-phosphate + adenine</text>
        <dbReference type="Rhea" id="RHEA:20129"/>
        <dbReference type="ChEBI" id="CHEBI:15377"/>
        <dbReference type="ChEBI" id="CHEBI:16708"/>
        <dbReference type="ChEBI" id="CHEBI:78346"/>
        <dbReference type="ChEBI" id="CHEBI:456215"/>
        <dbReference type="EC" id="3.2.2.4"/>
    </reaction>
</comment>
<name>A0A9D2UJ24_9BACT</name>
<keyword evidence="3" id="KW-0378">Hydrolase</keyword>
<accession>A0A9D2UJ24</accession>
<comment type="similarity">
    <text evidence="2 3">Belongs to the LOG family.</text>
</comment>
<proteinExistence type="inferred from homology"/>
<dbReference type="EMBL" id="DWUP01000147">
    <property type="protein sequence ID" value="HJD53327.1"/>
    <property type="molecule type" value="Genomic_DNA"/>
</dbReference>
<organism evidence="4 5">
    <name type="scientific">Candidatus Avibacteroides avistercoris</name>
    <dbReference type="NCBI Taxonomy" id="2840690"/>
    <lineage>
        <taxon>Bacteria</taxon>
        <taxon>Pseudomonadati</taxon>
        <taxon>Bacteroidota</taxon>
        <taxon>Bacteroidia</taxon>
        <taxon>Bacteroidales</taxon>
        <taxon>Bacteroidaceae</taxon>
        <taxon>Bacteroidaceae incertae sedis</taxon>
        <taxon>Candidatus Avibacteroides</taxon>
    </lineage>
</organism>
<dbReference type="Gene3D" id="3.40.50.450">
    <property type="match status" value="1"/>
</dbReference>
<evidence type="ECO:0000256" key="2">
    <source>
        <dbReference type="ARBA" id="ARBA00006763"/>
    </source>
</evidence>
<dbReference type="SUPFAM" id="SSF102405">
    <property type="entry name" value="MCP/YpsA-like"/>
    <property type="match status" value="1"/>
</dbReference>
<dbReference type="GO" id="GO:0009691">
    <property type="term" value="P:cytokinin biosynthetic process"/>
    <property type="evidence" value="ECO:0007669"/>
    <property type="project" value="UniProtKB-UniRule"/>
</dbReference>
<dbReference type="InterPro" id="IPR031100">
    <property type="entry name" value="LOG_fam"/>
</dbReference>
<evidence type="ECO:0000313" key="5">
    <source>
        <dbReference type="Proteomes" id="UP000787625"/>
    </source>
</evidence>
<dbReference type="GO" id="GO:0008714">
    <property type="term" value="F:AMP nucleosidase activity"/>
    <property type="evidence" value="ECO:0007669"/>
    <property type="project" value="UniProtKB-EC"/>
</dbReference>
<dbReference type="EC" id="3.2.2.n1" evidence="3"/>
<dbReference type="PANTHER" id="PTHR31223:SF70">
    <property type="entry name" value="LOG FAMILY PROTEIN YJL055W"/>
    <property type="match status" value="1"/>
</dbReference>
<evidence type="ECO:0000313" key="4">
    <source>
        <dbReference type="EMBL" id="HJD53327.1"/>
    </source>
</evidence>
<protein>
    <recommendedName>
        <fullName evidence="3">Cytokinin riboside 5'-monophosphate phosphoribohydrolase</fullName>
        <ecNumber evidence="3">3.2.2.n1</ecNumber>
    </recommendedName>
</protein>
<dbReference type="Pfam" id="PF03641">
    <property type="entry name" value="Lysine_decarbox"/>
    <property type="match status" value="1"/>
</dbReference>
<evidence type="ECO:0000256" key="3">
    <source>
        <dbReference type="RuleBase" id="RU363015"/>
    </source>
</evidence>
<dbReference type="AlphaFoldDB" id="A0A9D2UJ24"/>
<dbReference type="NCBIfam" id="TIGR00730">
    <property type="entry name" value="Rossman fold protein, TIGR00730 family"/>
    <property type="match status" value="1"/>
</dbReference>
<gene>
    <name evidence="4" type="ORF">IAA93_06355</name>
</gene>
<sequence length="181" mass="19842">MSNICVFCSACDGIRPSYFEAARRLGRWIGSTGKTLIYGGVDLGLMGCIAEAAKSSGGRLIGIVPGKFEEDGKASTLCDEIINVPDLSARKDRMVRLADAVIALPGGVGTMDEVFTVMAATSVGYHRKRVLLYDIDGFYDPLIRLMTTLSDEHFLRHGLDKYMLVAHDIDEIITSLQDYDR</sequence>
<reference evidence="4" key="1">
    <citation type="journal article" date="2021" name="PeerJ">
        <title>Extensive microbial diversity within the chicken gut microbiome revealed by metagenomics and culture.</title>
        <authorList>
            <person name="Gilroy R."/>
            <person name="Ravi A."/>
            <person name="Getino M."/>
            <person name="Pursley I."/>
            <person name="Horton D.L."/>
            <person name="Alikhan N.F."/>
            <person name="Baker D."/>
            <person name="Gharbi K."/>
            <person name="Hall N."/>
            <person name="Watson M."/>
            <person name="Adriaenssens E.M."/>
            <person name="Foster-Nyarko E."/>
            <person name="Jarju S."/>
            <person name="Secka A."/>
            <person name="Antonio M."/>
            <person name="Oren A."/>
            <person name="Chaudhuri R.R."/>
            <person name="La Ragione R."/>
            <person name="Hildebrand F."/>
            <person name="Pallen M.J."/>
        </authorList>
    </citation>
    <scope>NUCLEOTIDE SEQUENCE</scope>
    <source>
        <strain evidence="4">MalCec1-1739</strain>
    </source>
</reference>
<dbReference type="Proteomes" id="UP000787625">
    <property type="component" value="Unassembled WGS sequence"/>
</dbReference>
<reference evidence="4" key="2">
    <citation type="submission" date="2021-04" db="EMBL/GenBank/DDBJ databases">
        <authorList>
            <person name="Gilroy R."/>
        </authorList>
    </citation>
    <scope>NUCLEOTIDE SEQUENCE</scope>
    <source>
        <strain evidence="4">MalCec1-1739</strain>
    </source>
</reference>
<evidence type="ECO:0000256" key="1">
    <source>
        <dbReference type="ARBA" id="ARBA00000274"/>
    </source>
</evidence>
<dbReference type="PANTHER" id="PTHR31223">
    <property type="entry name" value="LOG FAMILY PROTEIN YJL055W"/>
    <property type="match status" value="1"/>
</dbReference>
<keyword evidence="3" id="KW-0203">Cytokinin biosynthesis</keyword>
<dbReference type="InterPro" id="IPR005269">
    <property type="entry name" value="LOG"/>
</dbReference>
<comment type="caution">
    <text evidence="4">The sequence shown here is derived from an EMBL/GenBank/DDBJ whole genome shotgun (WGS) entry which is preliminary data.</text>
</comment>
<dbReference type="GO" id="GO:0005829">
    <property type="term" value="C:cytosol"/>
    <property type="evidence" value="ECO:0007669"/>
    <property type="project" value="TreeGrafter"/>
</dbReference>